<feature type="chain" id="PRO_5045688943" evidence="1">
    <location>
        <begin position="22"/>
        <end position="131"/>
    </location>
</feature>
<comment type="caution">
    <text evidence="2">The sequence shown here is derived from an EMBL/GenBank/DDBJ whole genome shotgun (WGS) entry which is preliminary data.</text>
</comment>
<accession>A0ABV1FTQ5</accession>
<evidence type="ECO:0000256" key="1">
    <source>
        <dbReference type="SAM" id="SignalP"/>
    </source>
</evidence>
<keyword evidence="3" id="KW-1185">Reference proteome</keyword>
<feature type="non-terminal residue" evidence="2">
    <location>
        <position position="131"/>
    </location>
</feature>
<proteinExistence type="predicted"/>
<keyword evidence="1" id="KW-0732">Signal</keyword>
<dbReference type="PROSITE" id="PS51257">
    <property type="entry name" value="PROKAR_LIPOPROTEIN"/>
    <property type="match status" value="1"/>
</dbReference>
<evidence type="ECO:0000313" key="2">
    <source>
        <dbReference type="EMBL" id="MEQ2487743.1"/>
    </source>
</evidence>
<protein>
    <submittedName>
        <fullName evidence="2">Uncharacterized protein</fullName>
    </submittedName>
</protein>
<dbReference type="Proteomes" id="UP001487296">
    <property type="component" value="Unassembled WGS sequence"/>
</dbReference>
<evidence type="ECO:0000313" key="3">
    <source>
        <dbReference type="Proteomes" id="UP001487296"/>
    </source>
</evidence>
<name>A0ABV1FTQ5_9BACT</name>
<dbReference type="EMBL" id="JBBNFP010000074">
    <property type="protein sequence ID" value="MEQ2487743.1"/>
    <property type="molecule type" value="Genomic_DNA"/>
</dbReference>
<sequence>MKKSLLIITLLVAVACLPATAQQLVKKRTSLSLVKKRAFGLPLKAVDTTPQTLSNVVLGAYYPASASGVDGKENYYLVLANKADVTNSITEGTITATDAHVALLDLYAPEGNGLPFIHIFDNSQHLTFAEE</sequence>
<reference evidence="2 3" key="1">
    <citation type="submission" date="2024-04" db="EMBL/GenBank/DDBJ databases">
        <title>Human intestinal bacterial collection.</title>
        <authorList>
            <person name="Pauvert C."/>
            <person name="Hitch T.C.A."/>
            <person name="Clavel T."/>
        </authorList>
    </citation>
    <scope>NUCLEOTIDE SEQUENCE [LARGE SCALE GENOMIC DNA]</scope>
    <source>
        <strain evidence="2 3">CLA-AA-H145</strain>
    </source>
</reference>
<organism evidence="2 3">
    <name type="scientific">Hallella faecis</name>
    <dbReference type="NCBI Taxonomy" id="2841596"/>
    <lineage>
        <taxon>Bacteria</taxon>
        <taxon>Pseudomonadati</taxon>
        <taxon>Bacteroidota</taxon>
        <taxon>Bacteroidia</taxon>
        <taxon>Bacteroidales</taxon>
        <taxon>Prevotellaceae</taxon>
        <taxon>Hallella</taxon>
    </lineage>
</organism>
<feature type="signal peptide" evidence="1">
    <location>
        <begin position="1"/>
        <end position="21"/>
    </location>
</feature>
<gene>
    <name evidence="2" type="ORF">AAAT34_11920</name>
</gene>